<dbReference type="AlphaFoldDB" id="A0A0D8FTA7"/>
<accession>A0A0D8FTA7</accession>
<sequence>MHRYRRIVVVSIIAAGVIAVAAFVVAGRTGAPRYQFGYAKPEAVSATVSAIGTLSPTVQAVIPPPIDGTVSSITAHVGQTVVAGETLATISPSANTSHVQIADAAALAQAQAALAQAEQPNQVTTSKNATSSSQALKTDVSALQRTIAKLCPTTKSPISSTCGSLDSELSRLSSQLSGKVSNANSSGREASTASSATIAADQAIVVADQSALTSAQQARPSSLVTPIAGTVAILPLTAGQVVRAQSTSYAITVIQSNKPEVIVPIAISTGHQLHNGDQASIVPFGSAHPTSGLVKSIGTVLTTNKATGVTTIPVVLSINHLARSVFDGTQALVTIDIAHSAHVLAVPTSAINYSAGRAIVLVDGPNGVTKHAVKLGIVGARYTSITGGLLAGDRVVLANLDRPLPTPIKPIGGSRKLFGKG</sequence>
<dbReference type="Gene3D" id="2.40.30.170">
    <property type="match status" value="1"/>
</dbReference>
<dbReference type="GeneID" id="78373749"/>
<proteinExistence type="predicted"/>
<dbReference type="Gene3D" id="2.40.50.100">
    <property type="match status" value="1"/>
</dbReference>
<name>A0A0D8FTA7_9ACTN</name>
<dbReference type="eggNOG" id="COG0845">
    <property type="taxonomic scope" value="Bacteria"/>
</dbReference>
<organism evidence="3 4">
    <name type="scientific">Ferrimicrobium acidiphilum DSM 19497</name>
    <dbReference type="NCBI Taxonomy" id="1121877"/>
    <lineage>
        <taxon>Bacteria</taxon>
        <taxon>Bacillati</taxon>
        <taxon>Actinomycetota</taxon>
        <taxon>Acidimicrobiia</taxon>
        <taxon>Acidimicrobiales</taxon>
        <taxon>Acidimicrobiaceae</taxon>
        <taxon>Ferrimicrobium</taxon>
    </lineage>
</organism>
<dbReference type="RefSeq" id="WP_152623256.1">
    <property type="nucleotide sequence ID" value="NZ_JQKF01000048.1"/>
</dbReference>
<keyword evidence="1" id="KW-0812">Transmembrane</keyword>
<dbReference type="GO" id="GO:1990281">
    <property type="term" value="C:efflux pump complex"/>
    <property type="evidence" value="ECO:0007669"/>
    <property type="project" value="TreeGrafter"/>
</dbReference>
<dbReference type="EMBL" id="JXUW01000039">
    <property type="protein sequence ID" value="KJE75482.1"/>
    <property type="molecule type" value="Genomic_DNA"/>
</dbReference>
<evidence type="ECO:0000313" key="4">
    <source>
        <dbReference type="Proteomes" id="UP000032336"/>
    </source>
</evidence>
<dbReference type="STRING" id="1121877.FEAC_27740"/>
<comment type="caution">
    <text evidence="3">The sequence shown here is derived from an EMBL/GenBank/DDBJ whole genome shotgun (WGS) entry which is preliminary data.</text>
</comment>
<dbReference type="InterPro" id="IPR058627">
    <property type="entry name" value="MdtA-like_C"/>
</dbReference>
<reference evidence="3 4" key="1">
    <citation type="submission" date="2015-01" db="EMBL/GenBank/DDBJ databases">
        <title>Draft genome of the acidophilic iron oxidizer Ferrimicrobium acidiphilum strain T23.</title>
        <authorList>
            <person name="Poehlein A."/>
            <person name="Eisen S."/>
            <person name="Schloemann M."/>
            <person name="Johnson B.D."/>
            <person name="Daniel R."/>
            <person name="Muehling M."/>
        </authorList>
    </citation>
    <scope>NUCLEOTIDE SEQUENCE [LARGE SCALE GENOMIC DNA]</scope>
    <source>
        <strain evidence="3 4">T23</strain>
    </source>
</reference>
<evidence type="ECO:0000256" key="1">
    <source>
        <dbReference type="SAM" id="Phobius"/>
    </source>
</evidence>
<dbReference type="SUPFAM" id="SSF111369">
    <property type="entry name" value="HlyD-like secretion proteins"/>
    <property type="match status" value="1"/>
</dbReference>
<keyword evidence="4" id="KW-1185">Reference proteome</keyword>
<dbReference type="PANTHER" id="PTHR30469:SF33">
    <property type="entry name" value="SLR1207 PROTEIN"/>
    <property type="match status" value="1"/>
</dbReference>
<feature type="transmembrane region" description="Helical" evidence="1">
    <location>
        <begin position="7"/>
        <end position="26"/>
    </location>
</feature>
<gene>
    <name evidence="3" type="primary">mdtA</name>
    <name evidence="3" type="ORF">FEAC_27740</name>
</gene>
<dbReference type="Gene3D" id="1.10.287.470">
    <property type="entry name" value="Helix hairpin bin"/>
    <property type="match status" value="1"/>
</dbReference>
<dbReference type="Gene3D" id="2.40.420.20">
    <property type="match status" value="1"/>
</dbReference>
<dbReference type="OrthoDB" id="4932908at2"/>
<protein>
    <submittedName>
        <fullName evidence="3">Multidrug resistance protein MdtA</fullName>
    </submittedName>
</protein>
<keyword evidence="1" id="KW-0472">Membrane</keyword>
<dbReference type="Proteomes" id="UP000032336">
    <property type="component" value="Unassembled WGS sequence"/>
</dbReference>
<dbReference type="GO" id="GO:0015562">
    <property type="term" value="F:efflux transmembrane transporter activity"/>
    <property type="evidence" value="ECO:0007669"/>
    <property type="project" value="TreeGrafter"/>
</dbReference>
<feature type="domain" description="Multidrug resistance protein MdtA-like C-terminal permuted SH3" evidence="2">
    <location>
        <begin position="343"/>
        <end position="402"/>
    </location>
</feature>
<dbReference type="PANTHER" id="PTHR30469">
    <property type="entry name" value="MULTIDRUG RESISTANCE PROTEIN MDTA"/>
    <property type="match status" value="1"/>
</dbReference>
<dbReference type="Pfam" id="PF25967">
    <property type="entry name" value="RND-MFP_C"/>
    <property type="match status" value="1"/>
</dbReference>
<keyword evidence="1" id="KW-1133">Transmembrane helix</keyword>
<evidence type="ECO:0000313" key="3">
    <source>
        <dbReference type="EMBL" id="KJE75482.1"/>
    </source>
</evidence>
<evidence type="ECO:0000259" key="2">
    <source>
        <dbReference type="Pfam" id="PF25967"/>
    </source>
</evidence>